<evidence type="ECO:0000313" key="1">
    <source>
        <dbReference type="EMBL" id="BES99728.1"/>
    </source>
</evidence>
<feature type="non-terminal residue" evidence="1">
    <location>
        <position position="1"/>
    </location>
</feature>
<evidence type="ECO:0000313" key="2">
    <source>
        <dbReference type="Proteomes" id="UP001307889"/>
    </source>
</evidence>
<dbReference type="EMBL" id="AP028919">
    <property type="protein sequence ID" value="BES99728.1"/>
    <property type="molecule type" value="Genomic_DNA"/>
</dbReference>
<proteinExistence type="predicted"/>
<sequence length="51" mass="5694">PFPLSITVLHPSSTLQLHPPPFVIVLHPQSLSSTLHHRPPLFTNIPPAEFH</sequence>
<organism evidence="1 2">
    <name type="scientific">Nesidiocoris tenuis</name>
    <dbReference type="NCBI Taxonomy" id="355587"/>
    <lineage>
        <taxon>Eukaryota</taxon>
        <taxon>Metazoa</taxon>
        <taxon>Ecdysozoa</taxon>
        <taxon>Arthropoda</taxon>
        <taxon>Hexapoda</taxon>
        <taxon>Insecta</taxon>
        <taxon>Pterygota</taxon>
        <taxon>Neoptera</taxon>
        <taxon>Paraneoptera</taxon>
        <taxon>Hemiptera</taxon>
        <taxon>Heteroptera</taxon>
        <taxon>Panheteroptera</taxon>
        <taxon>Cimicomorpha</taxon>
        <taxon>Miridae</taxon>
        <taxon>Dicyphina</taxon>
        <taxon>Nesidiocoris</taxon>
    </lineage>
</organism>
<protein>
    <submittedName>
        <fullName evidence="1">Uncharacterized protein</fullName>
    </submittedName>
</protein>
<dbReference type="Proteomes" id="UP001307889">
    <property type="component" value="Chromosome 11"/>
</dbReference>
<keyword evidence="2" id="KW-1185">Reference proteome</keyword>
<gene>
    <name evidence="1" type="ORF">NTJ_12545</name>
</gene>
<reference evidence="1 2" key="1">
    <citation type="submission" date="2023-09" db="EMBL/GenBank/DDBJ databases">
        <title>Nesidiocoris tenuis whole genome shotgun sequence.</title>
        <authorList>
            <person name="Shibata T."/>
            <person name="Shimoda M."/>
            <person name="Kobayashi T."/>
            <person name="Uehara T."/>
        </authorList>
    </citation>
    <scope>NUCLEOTIDE SEQUENCE [LARGE SCALE GENOMIC DNA]</scope>
    <source>
        <strain evidence="1 2">Japan</strain>
    </source>
</reference>
<accession>A0ABN7B648</accession>
<name>A0ABN7B648_9HEMI</name>